<name>A0A9X6XVF7_BACCE</name>
<gene>
    <name evidence="1" type="ORF">CON36_32795</name>
</gene>
<dbReference type="Proteomes" id="UP000219922">
    <property type="component" value="Unassembled WGS sequence"/>
</dbReference>
<proteinExistence type="predicted"/>
<evidence type="ECO:0000313" key="1">
    <source>
        <dbReference type="EMBL" id="PDZ94623.1"/>
    </source>
</evidence>
<sequence length="179" mass="21514">MKEQLEQTINALSDAFRKESEQKYAAWAESIVKEYHYLDIQKPEEFSLLLSQTIDEQADLLVRITLSHIDMDSKKKHKLEFIYLQYQFIERHLESIILPFEGHGCSADKTRWLIDTYIEYLISGNLPTVEEKKYWHPKRGEVCDWVNWIDSMYDLYYGKFEQYAVIKHKMMQLYGQKNE</sequence>
<dbReference type="RefSeq" id="WP_098006846.1">
    <property type="nucleotide sequence ID" value="NZ_NVMX01000151.1"/>
</dbReference>
<protein>
    <submittedName>
        <fullName evidence="1">Uncharacterized protein</fullName>
    </submittedName>
</protein>
<evidence type="ECO:0000313" key="2">
    <source>
        <dbReference type="Proteomes" id="UP000219922"/>
    </source>
</evidence>
<reference evidence="1 2" key="1">
    <citation type="submission" date="2017-09" db="EMBL/GenBank/DDBJ databases">
        <title>Large-scale bioinformatics analysis of Bacillus genomes uncovers conserved roles of natural products in bacterial physiology.</title>
        <authorList>
            <consortium name="Agbiome Team Llc"/>
            <person name="Bleich R.M."/>
            <person name="Grubbs K.J."/>
            <person name="Santa Maria K.C."/>
            <person name="Allen S.E."/>
            <person name="Farag S."/>
            <person name="Shank E.A."/>
            <person name="Bowers A."/>
        </authorList>
    </citation>
    <scope>NUCLEOTIDE SEQUENCE [LARGE SCALE GENOMIC DNA]</scope>
    <source>
        <strain evidence="1 2">AFS092789</strain>
    </source>
</reference>
<organism evidence="1 2">
    <name type="scientific">Bacillus cereus</name>
    <dbReference type="NCBI Taxonomy" id="1396"/>
    <lineage>
        <taxon>Bacteria</taxon>
        <taxon>Bacillati</taxon>
        <taxon>Bacillota</taxon>
        <taxon>Bacilli</taxon>
        <taxon>Bacillales</taxon>
        <taxon>Bacillaceae</taxon>
        <taxon>Bacillus</taxon>
        <taxon>Bacillus cereus group</taxon>
    </lineage>
</organism>
<accession>A0A9X6XVF7</accession>
<dbReference type="EMBL" id="NVMX01000151">
    <property type="protein sequence ID" value="PDZ94623.1"/>
    <property type="molecule type" value="Genomic_DNA"/>
</dbReference>
<dbReference type="AlphaFoldDB" id="A0A9X6XVF7"/>
<comment type="caution">
    <text evidence="1">The sequence shown here is derived from an EMBL/GenBank/DDBJ whole genome shotgun (WGS) entry which is preliminary data.</text>
</comment>